<evidence type="ECO:0000313" key="2">
    <source>
        <dbReference type="Proteomes" id="UP000008139"/>
    </source>
</evidence>
<dbReference type="HOGENOM" id="CLU_208388_0_0_7"/>
<dbReference type="Proteomes" id="UP000008139">
    <property type="component" value="Chromosome"/>
</dbReference>
<sequence length="51" mass="5919">MEEQKLEAVEVKCPKCGYTMIIYMPKEEIPKCPKCGTQMVISELLDEGKYY</sequence>
<keyword evidence="2" id="KW-1185">Reference proteome</keyword>
<protein>
    <submittedName>
        <fullName evidence="1">Uncharacterized protein</fullName>
    </submittedName>
</protein>
<proteinExistence type="predicted"/>
<accession>F2LTP7</accession>
<dbReference type="AlphaFoldDB" id="F2LTP7"/>
<dbReference type="InParanoid" id="F2LTP7"/>
<gene>
    <name evidence="1" type="ordered locus">Hipma_1467</name>
</gene>
<reference evidence="2" key="2">
    <citation type="submission" date="2011-03" db="EMBL/GenBank/DDBJ databases">
        <title>The complete genome of Hippea maritima DSM 10411.</title>
        <authorList>
            <consortium name="US DOE Joint Genome Institute (JGI-PGF)"/>
            <person name="Lucas S."/>
            <person name="Copeland A."/>
            <person name="Lapidus A."/>
            <person name="Bruce D."/>
            <person name="Goodwin L."/>
            <person name="Pitluck S."/>
            <person name="Peters L."/>
            <person name="Kyrpides N."/>
            <person name="Mavromatis K."/>
            <person name="Pagani I."/>
            <person name="Ivanova N."/>
            <person name="Mikhailova N."/>
            <person name="Lu M."/>
            <person name="Detter J.C."/>
            <person name="Tapia R."/>
            <person name="Han C."/>
            <person name="Land M."/>
            <person name="Hauser L."/>
            <person name="Markowitz V."/>
            <person name="Cheng J.-F."/>
            <person name="Hugenholtz P."/>
            <person name="Woyke T."/>
            <person name="Wu D."/>
            <person name="Spring S."/>
            <person name="Schroeder M."/>
            <person name="Brambilla E."/>
            <person name="Klenk H.-P."/>
            <person name="Eisen J.A."/>
        </authorList>
    </citation>
    <scope>NUCLEOTIDE SEQUENCE [LARGE SCALE GENOMIC DNA]</scope>
    <source>
        <strain evidence="2">ATCC 700847 / DSM 10411 / MH2</strain>
    </source>
</reference>
<dbReference type="STRING" id="760142.Hipma_1467"/>
<dbReference type="EMBL" id="CP002606">
    <property type="protein sequence ID" value="AEA34423.1"/>
    <property type="molecule type" value="Genomic_DNA"/>
</dbReference>
<dbReference type="RefSeq" id="WP_013682452.1">
    <property type="nucleotide sequence ID" value="NC_015318.1"/>
</dbReference>
<name>F2LTP7_HIPMA</name>
<dbReference type="eggNOG" id="ENOG5033JMA">
    <property type="taxonomic scope" value="Bacteria"/>
</dbReference>
<organism evidence="1 2">
    <name type="scientific">Hippea maritima (strain ATCC 700847 / DSM 10411 / MH2)</name>
    <dbReference type="NCBI Taxonomy" id="760142"/>
    <lineage>
        <taxon>Bacteria</taxon>
        <taxon>Pseudomonadati</taxon>
        <taxon>Campylobacterota</taxon>
        <taxon>Desulfurellia</taxon>
        <taxon>Desulfurellales</taxon>
        <taxon>Hippeaceae</taxon>
        <taxon>Hippea</taxon>
    </lineage>
</organism>
<reference evidence="1 2" key="1">
    <citation type="journal article" date="2011" name="Stand. Genomic Sci.">
        <title>Complete genome sequence of the thermophilic sulfur-reducer Hippea maritima type strain (MH(2)).</title>
        <authorList>
            <person name="Huntemann M."/>
            <person name="Lu M."/>
            <person name="Nolan M."/>
            <person name="Lapidus A."/>
            <person name="Lucas S."/>
            <person name="Hammon N."/>
            <person name="Deshpande S."/>
            <person name="Cheng J.F."/>
            <person name="Tapia R."/>
            <person name="Han C."/>
            <person name="Goodwin L."/>
            <person name="Pitluck S."/>
            <person name="Liolios K."/>
            <person name="Pagani I."/>
            <person name="Ivanova N."/>
            <person name="Ovchinikova G."/>
            <person name="Pati A."/>
            <person name="Chen A."/>
            <person name="Palaniappan K."/>
            <person name="Land M."/>
            <person name="Hauser L."/>
            <person name="Jeffries C.D."/>
            <person name="Detter J.C."/>
            <person name="Brambilla E.M."/>
            <person name="Rohde M."/>
            <person name="Spring S."/>
            <person name="Goker M."/>
            <person name="Woyke T."/>
            <person name="Bristow J."/>
            <person name="Eisen J.A."/>
            <person name="Markowitz V."/>
            <person name="Hugenholtz P."/>
            <person name="Kyrpides N.C."/>
            <person name="Klenk H.P."/>
            <person name="Mavromatis K."/>
        </authorList>
    </citation>
    <scope>NUCLEOTIDE SEQUENCE [LARGE SCALE GENOMIC DNA]</scope>
    <source>
        <strain evidence="2">ATCC 700847 / DSM 10411 / MH2</strain>
    </source>
</reference>
<dbReference type="KEGG" id="hmr:Hipma_1467"/>
<evidence type="ECO:0000313" key="1">
    <source>
        <dbReference type="EMBL" id="AEA34423.1"/>
    </source>
</evidence>